<protein>
    <submittedName>
        <fullName evidence="1">Putative DNA-directed RNA polymerase subunit Rpb10</fullName>
    </submittedName>
</protein>
<gene>
    <name evidence="1" type="ORF">Faunusvirus46_6</name>
</gene>
<dbReference type="SUPFAM" id="SSF46924">
    <property type="entry name" value="RNA polymerase subunit RPB10"/>
    <property type="match status" value="1"/>
</dbReference>
<dbReference type="EMBL" id="MK072177">
    <property type="protein sequence ID" value="AYV79755.1"/>
    <property type="molecule type" value="Genomic_DNA"/>
</dbReference>
<proteinExistence type="predicted"/>
<organism evidence="1">
    <name type="scientific">Faunusvirus sp</name>
    <dbReference type="NCBI Taxonomy" id="2487766"/>
    <lineage>
        <taxon>Viruses</taxon>
        <taxon>Varidnaviria</taxon>
        <taxon>Bamfordvirae</taxon>
        <taxon>Nucleocytoviricota</taxon>
        <taxon>Megaviricetes</taxon>
        <taxon>Imitervirales</taxon>
        <taxon>Mimiviridae</taxon>
    </lineage>
</organism>
<accession>A0A3G4ZXV8</accession>
<evidence type="ECO:0000313" key="1">
    <source>
        <dbReference type="EMBL" id="AYV79755.1"/>
    </source>
</evidence>
<keyword evidence="1" id="KW-0240">DNA-directed RNA polymerase</keyword>
<reference evidence="1" key="1">
    <citation type="submission" date="2018-10" db="EMBL/GenBank/DDBJ databases">
        <title>Hidden diversity of soil giant viruses.</title>
        <authorList>
            <person name="Schulz F."/>
            <person name="Alteio L."/>
            <person name="Goudeau D."/>
            <person name="Ryan E.M."/>
            <person name="Malmstrom R.R."/>
            <person name="Blanchard J."/>
            <person name="Woyke T."/>
        </authorList>
    </citation>
    <scope>NUCLEOTIDE SEQUENCE</scope>
    <source>
        <strain evidence="1">FNV1</strain>
    </source>
</reference>
<sequence length="71" mass="8207">MLYVRCPTCAKLLGDKQIPLEQGKAKICGNPKYSQEEIEKKLQDLVNSFGLTRYCCKARLDRYIRKVDIIV</sequence>
<keyword evidence="1" id="KW-0804">Transcription</keyword>
<dbReference type="InterPro" id="IPR023580">
    <property type="entry name" value="RNA_pol_su_RPB10"/>
</dbReference>
<dbReference type="Gene3D" id="1.10.10.60">
    <property type="entry name" value="Homeodomain-like"/>
    <property type="match status" value="1"/>
</dbReference>
<name>A0A3G4ZXV8_9VIRU</name>
<dbReference type="GO" id="GO:0000428">
    <property type="term" value="C:DNA-directed RNA polymerase complex"/>
    <property type="evidence" value="ECO:0007669"/>
    <property type="project" value="UniProtKB-KW"/>
</dbReference>